<keyword evidence="1" id="KW-0472">Membrane</keyword>
<comment type="caution">
    <text evidence="2">The sequence shown here is derived from an EMBL/GenBank/DDBJ whole genome shotgun (WGS) entry which is preliminary data.</text>
</comment>
<dbReference type="Proteomes" id="UP000014028">
    <property type="component" value="Unassembled WGS sequence"/>
</dbReference>
<sequence>MVKNLLILCFISIILYKEVKAKNRITASILSLLLIWCILATFTNILNSLPFFIHVLSVVVLAICAIFAYTYESEKKD</sequence>
<accession>A0A9W5R1W0</accession>
<proteinExistence type="predicted"/>
<evidence type="ECO:0000313" key="3">
    <source>
        <dbReference type="Proteomes" id="UP000014028"/>
    </source>
</evidence>
<dbReference type="EMBL" id="AHFK01000088">
    <property type="protein sequence ID" value="EOQ04470.1"/>
    <property type="molecule type" value="Genomic_DNA"/>
</dbReference>
<evidence type="ECO:0000256" key="1">
    <source>
        <dbReference type="SAM" id="Phobius"/>
    </source>
</evidence>
<keyword evidence="1" id="KW-1133">Transmembrane helix</keyword>
<name>A0A9W5R1W0_BACCE</name>
<reference evidence="2 3" key="1">
    <citation type="submission" date="2012-12" db="EMBL/GenBank/DDBJ databases">
        <title>The Genome Sequence of Bacillus cereus VD184.</title>
        <authorList>
            <consortium name="The Broad Institute Genome Sequencing Platform"/>
            <consortium name="The Broad Institute Genome Sequencing Center for Infectious Disease"/>
            <person name="Feldgarden M."/>
            <person name="Van der Auwera G.A."/>
            <person name="Mahillon J."/>
            <person name="Duprez V."/>
            <person name="Timmery S."/>
            <person name="Mattelet C."/>
            <person name="Dierick K."/>
            <person name="Sun M."/>
            <person name="Yu Z."/>
            <person name="Zhu L."/>
            <person name="Hu X."/>
            <person name="Shank E.B."/>
            <person name="Swiecicka I."/>
            <person name="Hansen B.M."/>
            <person name="Andrup L."/>
            <person name="Walker B."/>
            <person name="Young S.K."/>
            <person name="Zeng Q."/>
            <person name="Gargeya S."/>
            <person name="Fitzgerald M."/>
            <person name="Haas B."/>
            <person name="Abouelleil A."/>
            <person name="Alvarado L."/>
            <person name="Arachchi H.M."/>
            <person name="Berlin A.M."/>
            <person name="Chapman S.B."/>
            <person name="Dewar J."/>
            <person name="Goldberg J."/>
            <person name="Griggs A."/>
            <person name="Gujja S."/>
            <person name="Hansen M."/>
            <person name="Howarth C."/>
            <person name="Imamovic A."/>
            <person name="Larimer J."/>
            <person name="McCowan C."/>
            <person name="Murphy C."/>
            <person name="Neiman D."/>
            <person name="Pearson M."/>
            <person name="Priest M."/>
            <person name="Roberts A."/>
            <person name="Saif S."/>
            <person name="Shea T."/>
            <person name="Sisk P."/>
            <person name="Sykes S."/>
            <person name="Wortman J."/>
            <person name="Nusbaum C."/>
            <person name="Birren B."/>
        </authorList>
    </citation>
    <scope>NUCLEOTIDE SEQUENCE [LARGE SCALE GENOMIC DNA]</scope>
    <source>
        <strain evidence="2 3">VD184</strain>
    </source>
</reference>
<feature type="transmembrane region" description="Helical" evidence="1">
    <location>
        <begin position="25"/>
        <end position="45"/>
    </location>
</feature>
<feature type="transmembrane region" description="Helical" evidence="1">
    <location>
        <begin position="51"/>
        <end position="71"/>
    </location>
</feature>
<dbReference type="AlphaFoldDB" id="A0A9W5R1W0"/>
<protein>
    <submittedName>
        <fullName evidence="2">Uncharacterized protein</fullName>
    </submittedName>
</protein>
<gene>
    <name evidence="2" type="ORF">IKC_05972</name>
</gene>
<keyword evidence="1" id="KW-0812">Transmembrane</keyword>
<evidence type="ECO:0000313" key="2">
    <source>
        <dbReference type="EMBL" id="EOQ04470.1"/>
    </source>
</evidence>
<organism evidence="2 3">
    <name type="scientific">Bacillus cereus VD184</name>
    <dbReference type="NCBI Taxonomy" id="1053242"/>
    <lineage>
        <taxon>Bacteria</taxon>
        <taxon>Bacillati</taxon>
        <taxon>Bacillota</taxon>
        <taxon>Bacilli</taxon>
        <taxon>Bacillales</taxon>
        <taxon>Bacillaceae</taxon>
        <taxon>Bacillus</taxon>
        <taxon>Bacillus cereus group</taxon>
    </lineage>
</organism>
<dbReference type="RefSeq" id="WP_016123620.1">
    <property type="nucleotide sequence ID" value="NZ_KB976840.1"/>
</dbReference>